<dbReference type="EMBL" id="AVOT02109258">
    <property type="protein sequence ID" value="MBW0581136.1"/>
    <property type="molecule type" value="Genomic_DNA"/>
</dbReference>
<name>A0A9Q3Q0Y0_9BASI</name>
<feature type="compositionally biased region" description="Low complexity" evidence="1">
    <location>
        <begin position="206"/>
        <end position="219"/>
    </location>
</feature>
<reference evidence="2" key="1">
    <citation type="submission" date="2021-03" db="EMBL/GenBank/DDBJ databases">
        <title>Draft genome sequence of rust myrtle Austropuccinia psidii MF-1, a brazilian biotype.</title>
        <authorList>
            <person name="Quecine M.C."/>
            <person name="Pachon D.M.R."/>
            <person name="Bonatelli M.L."/>
            <person name="Correr F.H."/>
            <person name="Franceschini L.M."/>
            <person name="Leite T.F."/>
            <person name="Margarido G.R.A."/>
            <person name="Almeida C.A."/>
            <person name="Ferrarezi J.A."/>
            <person name="Labate C.A."/>
        </authorList>
    </citation>
    <scope>NUCLEOTIDE SEQUENCE</scope>
    <source>
        <strain evidence="2">MF-1</strain>
    </source>
</reference>
<dbReference type="Proteomes" id="UP000765509">
    <property type="component" value="Unassembled WGS sequence"/>
</dbReference>
<dbReference type="AlphaFoldDB" id="A0A9Q3Q0Y0"/>
<protein>
    <submittedName>
        <fullName evidence="2">Uncharacterized protein</fullName>
    </submittedName>
</protein>
<proteinExistence type="predicted"/>
<comment type="caution">
    <text evidence="2">The sequence shown here is derived from an EMBL/GenBank/DDBJ whole genome shotgun (WGS) entry which is preliminary data.</text>
</comment>
<feature type="region of interest" description="Disordered" evidence="1">
    <location>
        <begin position="206"/>
        <end position="225"/>
    </location>
</feature>
<organism evidence="2 3">
    <name type="scientific">Austropuccinia psidii MF-1</name>
    <dbReference type="NCBI Taxonomy" id="1389203"/>
    <lineage>
        <taxon>Eukaryota</taxon>
        <taxon>Fungi</taxon>
        <taxon>Dikarya</taxon>
        <taxon>Basidiomycota</taxon>
        <taxon>Pucciniomycotina</taxon>
        <taxon>Pucciniomycetes</taxon>
        <taxon>Pucciniales</taxon>
        <taxon>Sphaerophragmiaceae</taxon>
        <taxon>Austropuccinia</taxon>
    </lineage>
</organism>
<keyword evidence="3" id="KW-1185">Reference proteome</keyword>
<accession>A0A9Q3Q0Y0</accession>
<evidence type="ECO:0000256" key="1">
    <source>
        <dbReference type="SAM" id="MobiDB-lite"/>
    </source>
</evidence>
<sequence>MTLEMSSKPTALTDSSSSLPPPYVLCGSGIFGQLVSPWFMASSGNFDPHQTCYGYKVVELLDLPCLECLMKGEKFFQNFNPRSSKCHYCFVGEKPCWHPGVLLFTIERYIWRKKDGPFGKEFPVSEDPTPDVTGFRKREPERWTNVEGPIPTCYAEWRDKSDGEEDQVIDTLVGHYSSSSPTQPPSKKFHSQLILRTVRSFQPVLSSVPSSVTPHSPKSFTARLP</sequence>
<evidence type="ECO:0000313" key="2">
    <source>
        <dbReference type="EMBL" id="MBW0581136.1"/>
    </source>
</evidence>
<gene>
    <name evidence="2" type="ORF">O181_120851</name>
</gene>
<evidence type="ECO:0000313" key="3">
    <source>
        <dbReference type="Proteomes" id="UP000765509"/>
    </source>
</evidence>